<feature type="domain" description="SMP-LTD" evidence="13">
    <location>
        <begin position="225"/>
        <end position="430"/>
    </location>
</feature>
<reference evidence="14" key="1">
    <citation type="submission" date="2014-03" db="EMBL/GenBank/DDBJ databases">
        <authorList>
            <person name="Casaregola S."/>
        </authorList>
    </citation>
    <scope>NUCLEOTIDE SEQUENCE [LARGE SCALE GENOMIC DNA]</scope>
    <source>
        <strain evidence="14">CLIB 918</strain>
    </source>
</reference>
<feature type="region of interest" description="Disordered" evidence="11">
    <location>
        <begin position="1260"/>
        <end position="1310"/>
    </location>
</feature>
<dbReference type="InterPro" id="IPR035892">
    <property type="entry name" value="C2_domain_sf"/>
</dbReference>
<dbReference type="CDD" id="cd04052">
    <property type="entry name" value="C2B_Tricalbin-like"/>
    <property type="match status" value="1"/>
</dbReference>
<dbReference type="PANTHER" id="PTHR46980">
    <property type="entry name" value="TRICALBIN-1-RELATED"/>
    <property type="match status" value="1"/>
</dbReference>
<dbReference type="InterPro" id="IPR037765">
    <property type="entry name" value="C2B_Tricalbin"/>
</dbReference>
<dbReference type="PANTHER" id="PTHR46980:SF2">
    <property type="entry name" value="TRICALBIN-1-RELATED"/>
    <property type="match status" value="1"/>
</dbReference>
<organism evidence="14 15">
    <name type="scientific">Geotrichum candidum</name>
    <name type="common">Oospora lactis</name>
    <name type="synonym">Dipodascus geotrichum</name>
    <dbReference type="NCBI Taxonomy" id="1173061"/>
    <lineage>
        <taxon>Eukaryota</taxon>
        <taxon>Fungi</taxon>
        <taxon>Dikarya</taxon>
        <taxon>Ascomycota</taxon>
        <taxon>Saccharomycotina</taxon>
        <taxon>Dipodascomycetes</taxon>
        <taxon>Dipodascales</taxon>
        <taxon>Dipodascaceae</taxon>
        <taxon>Geotrichum</taxon>
    </lineage>
</organism>
<keyword evidence="5" id="KW-0677">Repeat</keyword>
<protein>
    <submittedName>
        <fullName evidence="14">Similar to Saccharomyces cerevisiae YOR086C TCB1 Lipid-binding protein containing three calcium and lipid binding domains</fullName>
    </submittedName>
</protein>
<dbReference type="PRINTS" id="PR00360">
    <property type="entry name" value="C2DOMAIN"/>
</dbReference>
<dbReference type="CDD" id="cd04045">
    <property type="entry name" value="C2C_Tricalbin-like"/>
    <property type="match status" value="1"/>
</dbReference>
<dbReference type="Gene3D" id="2.60.40.150">
    <property type="entry name" value="C2 domain"/>
    <property type="match status" value="5"/>
</dbReference>
<dbReference type="InterPro" id="IPR056910">
    <property type="entry name" value="TCB1-3_C2"/>
</dbReference>
<dbReference type="Pfam" id="PF25669">
    <property type="entry name" value="SMP_MUG190-like"/>
    <property type="match status" value="1"/>
</dbReference>
<comment type="caution">
    <text evidence="14">The sequence shown here is derived from an EMBL/GenBank/DDBJ whole genome shotgun (WGS) entry which is preliminary data.</text>
</comment>
<dbReference type="CDD" id="cd21678">
    <property type="entry name" value="SMP_TCB"/>
    <property type="match status" value="1"/>
</dbReference>
<dbReference type="Proteomes" id="UP000242525">
    <property type="component" value="Unassembled WGS sequence"/>
</dbReference>
<feature type="compositionally biased region" description="Basic and acidic residues" evidence="11">
    <location>
        <begin position="22"/>
        <end position="37"/>
    </location>
</feature>
<dbReference type="InterPro" id="IPR017147">
    <property type="entry name" value="Tricalbin"/>
</dbReference>
<dbReference type="InterPro" id="IPR037762">
    <property type="entry name" value="C2C_Tricalbin"/>
</dbReference>
<feature type="domain" description="C2" evidence="12">
    <location>
        <begin position="421"/>
        <end position="545"/>
    </location>
</feature>
<evidence type="ECO:0000256" key="11">
    <source>
        <dbReference type="SAM" id="MobiDB-lite"/>
    </source>
</evidence>
<feature type="region of interest" description="Disordered" evidence="11">
    <location>
        <begin position="1"/>
        <end position="91"/>
    </location>
</feature>
<feature type="compositionally biased region" description="Low complexity" evidence="11">
    <location>
        <begin position="1261"/>
        <end position="1274"/>
    </location>
</feature>
<dbReference type="PROSITE" id="PS51847">
    <property type="entry name" value="SMP"/>
    <property type="match status" value="1"/>
</dbReference>
<sequence length="1434" mass="156644">MSTSSKIPTENISGNNTEPLEAGDKPRDVANKVEDKTAPVAGVTATTSPAGGPAVSTGTAYPVAALANDKSRNAGALSESERKAIEEPASESISQDVVKNAEKVKSQAPKKIPTPSYVGWKQVAGWTEDDVLTVDEADEDLLYNSTILENYLQDKYYGDWYHNAALITAAAFLSWIVTRLGGGLPSVFCIGAVIATAYRTSVRKLRKNIREKVIREAAMRKLETDTETLDWLNLIMNKFWAINEPFIAEQAVTIGNQVLADAAPKFLSHIALDTFTLGTKPPRLNHVRTFPKTDEDIVVMDWMYSFTPNDSIDMTARQLKNFVDPQIQLNVGVGVGKFDVNFPIVVQNMSFSGLMRVRIKLVTSYPHIKTIDAFFITPPTFDYVLKPIGGRALGFDINSLPGFEGFVKSMVDSIIGPMLYSPNTFQVNVQELLAGIGGDSAAGVLAVTIFGANGIKSSEAMGNTVDPYVIFSLNNRNELARSKTQRSTKNPRWNETKYILVQNFSEALTLSVFDFNDFRKDKFIGMANYPLDSIVTKPDQENLTLEILSGNKSRGSINASLHWFPVLEGRKLDDGTVEPPPESNTGIAKVVLHQVKDLDTSQSMVGQYSPYADLLYNGELLHQTKHVKRNNNAVWDESFEFLVTDRRKAKIALRVKDSRDLATDPVLGIYKGRLDSMLHQFHTGHDWFNLNTTGRIRASVTWKPIALKGNAAGKSYAEPIGAIRVHCIQAGEELRNLETIGKVDPYIRVMINGFQKARTVAVPNTLAPTWDEVLYIPVQSSGQRMVIEAMDAENLGSDRTLGTFELDTGDFIKTNEKGEYMEYIDTKQRTGQFHMKKKGPKGTLIYTFSFFPTVNVMDPDEAEELRKEAEKKVKEAEAAAANEEKTNDEKKAEKPEGKEAAPEPEQDEPAAKDIPLKELIQNESGVMAVTFLDGKIYEKDVYLRISVDDAFFPAFTGPRLATGSQLLGDTGELLIRELSWSQLIFQITSKPKGLKKDDYIATYKIATLNLLKKAYYDKYQIHLKDGDKLVAVLNLRARYFPLLMELDPSESINNMGELQGEIIKAENVPAADRSGYSDPYAVVQLNGEKVFKTKTVKKTLNPVWNEQFSIEILSRTNSKLLLQVWDWDLGPTGDDFLGDVHVDLAQLEPLTPTTLTLPLRGESGTITVRFLFRPSYVSRRVDSSGMGATLANGAAVPGKLLGSAIGGAGDVAGGALGFAGNFASTGVGAMAGVGGGAISGVSGGLKSGASKLKGTFRRTVSNTTASTNTTNSASKYGDLGQNASNLSVNTSPHSKLDPPSPGRLQRRTASMRSNVSGATNAEGAIAGQIRLNTITGFDGVSSVVVKTYIRNSSSKEKEIHKSKTVKLASGGHIDETFGFKADPSVQTIVFKVKEHKTLGRTEDLGEVTVSLSEISSGPIDLDVGQGQINVFITV</sequence>
<name>A0A0J9XI82_GEOCN</name>
<keyword evidence="6" id="KW-0256">Endoplasmic reticulum</keyword>
<gene>
    <name evidence="14" type="ORF">BN980_GECA16s01077g</name>
</gene>
<dbReference type="Pfam" id="PF24920">
    <property type="entry name" value="C2_TCB1"/>
    <property type="match status" value="1"/>
</dbReference>
<evidence type="ECO:0000259" key="12">
    <source>
        <dbReference type="PROSITE" id="PS50004"/>
    </source>
</evidence>
<feature type="compositionally biased region" description="Polar residues" evidence="11">
    <location>
        <begin position="1281"/>
        <end position="1293"/>
    </location>
</feature>
<dbReference type="Pfam" id="PF00168">
    <property type="entry name" value="C2"/>
    <property type="match status" value="5"/>
</dbReference>
<evidence type="ECO:0000256" key="2">
    <source>
        <dbReference type="ARBA" id="ARBA00022448"/>
    </source>
</evidence>
<dbReference type="EMBL" id="CCBN010000016">
    <property type="protein sequence ID" value="CDO56666.1"/>
    <property type="molecule type" value="Genomic_DNA"/>
</dbReference>
<evidence type="ECO:0000313" key="15">
    <source>
        <dbReference type="Proteomes" id="UP000242525"/>
    </source>
</evidence>
<dbReference type="SMART" id="SM00239">
    <property type="entry name" value="C2"/>
    <property type="match status" value="5"/>
</dbReference>
<evidence type="ECO:0000256" key="5">
    <source>
        <dbReference type="ARBA" id="ARBA00022737"/>
    </source>
</evidence>
<keyword evidence="2" id="KW-0813">Transport</keyword>
<evidence type="ECO:0000256" key="8">
    <source>
        <dbReference type="ARBA" id="ARBA00023055"/>
    </source>
</evidence>
<evidence type="ECO:0000256" key="10">
    <source>
        <dbReference type="ARBA" id="ARBA00023136"/>
    </source>
</evidence>
<dbReference type="GO" id="GO:0071944">
    <property type="term" value="C:cell periphery"/>
    <property type="evidence" value="ECO:0007669"/>
    <property type="project" value="UniProtKB-ARBA"/>
</dbReference>
<dbReference type="GO" id="GO:0006869">
    <property type="term" value="P:lipid transport"/>
    <property type="evidence" value="ECO:0007669"/>
    <property type="project" value="UniProtKB-KW"/>
</dbReference>
<dbReference type="GO" id="GO:0008289">
    <property type="term" value="F:lipid binding"/>
    <property type="evidence" value="ECO:0007669"/>
    <property type="project" value="UniProtKB-KW"/>
</dbReference>
<dbReference type="STRING" id="1173061.A0A0J9XI82"/>
<dbReference type="OrthoDB" id="1029639at2759"/>
<dbReference type="CDD" id="cd04044">
    <property type="entry name" value="C2A_Tricalbin-like"/>
    <property type="match status" value="1"/>
</dbReference>
<dbReference type="InterPro" id="IPR000008">
    <property type="entry name" value="C2_dom"/>
</dbReference>
<dbReference type="SUPFAM" id="SSF49562">
    <property type="entry name" value="C2 domain (Calcium/lipid-binding domain, CaLB)"/>
    <property type="match status" value="5"/>
</dbReference>
<comment type="subcellular location">
    <subcellularLocation>
        <location evidence="1">Endoplasmic reticulum membrane</location>
    </subcellularLocation>
</comment>
<feature type="compositionally biased region" description="Basic and acidic residues" evidence="11">
    <location>
        <begin position="867"/>
        <end position="901"/>
    </location>
</feature>
<dbReference type="GO" id="GO:0005789">
    <property type="term" value="C:endoplasmic reticulum membrane"/>
    <property type="evidence" value="ECO:0007669"/>
    <property type="project" value="UniProtKB-SubCell"/>
</dbReference>
<feature type="domain" description="C2" evidence="12">
    <location>
        <begin position="569"/>
        <end position="688"/>
    </location>
</feature>
<dbReference type="InterPro" id="IPR031468">
    <property type="entry name" value="SMP_LBD"/>
</dbReference>
<keyword evidence="8" id="KW-0445">Lipid transport</keyword>
<evidence type="ECO:0000256" key="7">
    <source>
        <dbReference type="ARBA" id="ARBA00022989"/>
    </source>
</evidence>
<dbReference type="PROSITE" id="PS50004">
    <property type="entry name" value="C2"/>
    <property type="match status" value="4"/>
</dbReference>
<evidence type="ECO:0000256" key="1">
    <source>
        <dbReference type="ARBA" id="ARBA00004586"/>
    </source>
</evidence>
<keyword evidence="7" id="KW-1133">Transmembrane helix</keyword>
<evidence type="ECO:0000256" key="3">
    <source>
        <dbReference type="ARBA" id="ARBA00022553"/>
    </source>
</evidence>
<evidence type="ECO:0000256" key="4">
    <source>
        <dbReference type="ARBA" id="ARBA00022692"/>
    </source>
</evidence>
<feature type="region of interest" description="Disordered" evidence="11">
    <location>
        <begin position="867"/>
        <end position="915"/>
    </location>
</feature>
<feature type="domain" description="C2" evidence="12">
    <location>
        <begin position="703"/>
        <end position="821"/>
    </location>
</feature>
<dbReference type="InterPro" id="IPR037761">
    <property type="entry name" value="C2A_Tricalbin"/>
</dbReference>
<keyword evidence="15" id="KW-1185">Reference proteome</keyword>
<keyword evidence="9" id="KW-0446">Lipid-binding</keyword>
<feature type="domain" description="C2" evidence="12">
    <location>
        <begin position="1038"/>
        <end position="1157"/>
    </location>
</feature>
<keyword evidence="10" id="KW-0472">Membrane</keyword>
<dbReference type="GO" id="GO:0061817">
    <property type="term" value="P:endoplasmic reticulum-plasma membrane tethering"/>
    <property type="evidence" value="ECO:0007669"/>
    <property type="project" value="InterPro"/>
</dbReference>
<keyword evidence="3" id="KW-0597">Phosphoprotein</keyword>
<evidence type="ECO:0000313" key="14">
    <source>
        <dbReference type="EMBL" id="CDO56666.1"/>
    </source>
</evidence>
<dbReference type="InterPro" id="IPR052455">
    <property type="entry name" value="Tricalbin_domain"/>
</dbReference>
<evidence type="ECO:0000256" key="9">
    <source>
        <dbReference type="ARBA" id="ARBA00023121"/>
    </source>
</evidence>
<feature type="compositionally biased region" description="Polar residues" evidence="11">
    <location>
        <begin position="1"/>
        <end position="18"/>
    </location>
</feature>
<proteinExistence type="predicted"/>
<accession>A0A0J9XI82</accession>
<dbReference type="PIRSF" id="PIRSF037232">
    <property type="entry name" value="Tricalbin"/>
    <property type="match status" value="1"/>
</dbReference>
<evidence type="ECO:0000259" key="13">
    <source>
        <dbReference type="PROSITE" id="PS51847"/>
    </source>
</evidence>
<keyword evidence="4" id="KW-0812">Transmembrane</keyword>
<evidence type="ECO:0000256" key="6">
    <source>
        <dbReference type="ARBA" id="ARBA00022824"/>
    </source>
</evidence>